<dbReference type="Gene3D" id="3.30.450.180">
    <property type="match status" value="1"/>
</dbReference>
<dbReference type="PANTHER" id="PTHR35010:SF2">
    <property type="entry name" value="BLL4672 PROTEIN"/>
    <property type="match status" value="1"/>
</dbReference>
<dbReference type="Proteomes" id="UP000632138">
    <property type="component" value="Unassembled WGS sequence"/>
</dbReference>
<dbReference type="CDD" id="cd00093">
    <property type="entry name" value="HTH_XRE"/>
    <property type="match status" value="1"/>
</dbReference>
<evidence type="ECO:0000259" key="1">
    <source>
        <dbReference type="PROSITE" id="PS50943"/>
    </source>
</evidence>
<dbReference type="Pfam" id="PF13560">
    <property type="entry name" value="HTH_31"/>
    <property type="match status" value="1"/>
</dbReference>
<dbReference type="Pfam" id="PF17765">
    <property type="entry name" value="MLTR_LBD"/>
    <property type="match status" value="1"/>
</dbReference>
<dbReference type="RefSeq" id="WP_203383242.1">
    <property type="nucleotide sequence ID" value="NZ_JAENHP010000029.1"/>
</dbReference>
<sequence>MDSSLGAFLRSRRDRLTPAQAGIATFPGVRRVPGLRKEEVAHLAGLSTDHYSRIEQGRQPALSDDICDALARALHLDPTESAHLRALAAPGRRREVRPGPQLADPGLLRVMANLDHVPTLLLGRYAQVLARGGPLDAVLGVCFEPGTSFARWYLFDPAARKRIVNWDHFARAMVGTLRYETARHPSDRHLAALVGDLRSDPDARLAQWWDDRTVSDHWSWRKQVAHPVAGPLDFGIEAVTSPHDADQRLVIYTVEPDSRTARMLPLLRAWGVDASDLDRGQLGHGLH</sequence>
<dbReference type="EMBL" id="JAENHP010000029">
    <property type="protein sequence ID" value="MBM2622892.1"/>
    <property type="molecule type" value="Genomic_DNA"/>
</dbReference>
<reference evidence="2 3" key="1">
    <citation type="submission" date="2021-01" db="EMBL/GenBank/DDBJ databases">
        <title>Actinoplanes sp. nov. LDG1-06 isolated from lichen.</title>
        <authorList>
            <person name="Saeng-In P."/>
            <person name="Phongsopitanun W."/>
            <person name="Kanchanasin P."/>
            <person name="Yuki M."/>
            <person name="Kudo T."/>
            <person name="Ohkuma M."/>
            <person name="Tanasupawat S."/>
        </authorList>
    </citation>
    <scope>NUCLEOTIDE SEQUENCE [LARGE SCALE GENOMIC DNA]</scope>
    <source>
        <strain evidence="2 3">LDG1-06</strain>
    </source>
</reference>
<name>A0ABS2ASN5_9ACTN</name>
<evidence type="ECO:0000313" key="3">
    <source>
        <dbReference type="Proteomes" id="UP000632138"/>
    </source>
</evidence>
<dbReference type="PROSITE" id="PS50943">
    <property type="entry name" value="HTH_CROC1"/>
    <property type="match status" value="1"/>
</dbReference>
<protein>
    <submittedName>
        <fullName evidence="2">Helix-turn-helix domain-containing protein</fullName>
    </submittedName>
</protein>
<dbReference type="Gene3D" id="1.10.260.40">
    <property type="entry name" value="lambda repressor-like DNA-binding domains"/>
    <property type="match status" value="1"/>
</dbReference>
<evidence type="ECO:0000313" key="2">
    <source>
        <dbReference type="EMBL" id="MBM2622892.1"/>
    </source>
</evidence>
<proteinExistence type="predicted"/>
<dbReference type="InterPro" id="IPR010982">
    <property type="entry name" value="Lambda_DNA-bd_dom_sf"/>
</dbReference>
<dbReference type="SMART" id="SM00530">
    <property type="entry name" value="HTH_XRE"/>
    <property type="match status" value="1"/>
</dbReference>
<dbReference type="InterPro" id="IPR001387">
    <property type="entry name" value="Cro/C1-type_HTH"/>
</dbReference>
<feature type="domain" description="HTH cro/C1-type" evidence="1">
    <location>
        <begin position="34"/>
        <end position="81"/>
    </location>
</feature>
<organism evidence="2 3">
    <name type="scientific">Paractinoplanes ovalisporus</name>
    <dbReference type="NCBI Taxonomy" id="2810368"/>
    <lineage>
        <taxon>Bacteria</taxon>
        <taxon>Bacillati</taxon>
        <taxon>Actinomycetota</taxon>
        <taxon>Actinomycetes</taxon>
        <taxon>Micromonosporales</taxon>
        <taxon>Micromonosporaceae</taxon>
        <taxon>Paractinoplanes</taxon>
    </lineage>
</organism>
<dbReference type="PANTHER" id="PTHR35010">
    <property type="entry name" value="BLL4672 PROTEIN-RELATED"/>
    <property type="match status" value="1"/>
</dbReference>
<dbReference type="SUPFAM" id="SSF47413">
    <property type="entry name" value="lambda repressor-like DNA-binding domains"/>
    <property type="match status" value="1"/>
</dbReference>
<gene>
    <name evidence="2" type="ORF">JIG36_46070</name>
</gene>
<keyword evidence="3" id="KW-1185">Reference proteome</keyword>
<accession>A0ABS2ASN5</accession>
<dbReference type="InterPro" id="IPR041413">
    <property type="entry name" value="MLTR_LBD"/>
</dbReference>
<comment type="caution">
    <text evidence="2">The sequence shown here is derived from an EMBL/GenBank/DDBJ whole genome shotgun (WGS) entry which is preliminary data.</text>
</comment>